<evidence type="ECO:0000256" key="1">
    <source>
        <dbReference type="RuleBase" id="RU004003"/>
    </source>
</evidence>
<evidence type="ECO:0000313" key="6">
    <source>
        <dbReference type="Proteomes" id="UP000315724"/>
    </source>
</evidence>
<proteinExistence type="inferred from homology"/>
<accession>A0A517QPD5</accession>
<dbReference type="Proteomes" id="UP000315724">
    <property type="component" value="Chromosome"/>
</dbReference>
<protein>
    <submittedName>
        <fullName evidence="5">Type II secretion system protein D</fullName>
    </submittedName>
</protein>
<comment type="similarity">
    <text evidence="1">Belongs to the bacterial secretin family.</text>
</comment>
<dbReference type="OrthoDB" id="9779724at2"/>
<dbReference type="InterPro" id="IPR001775">
    <property type="entry name" value="GspD/PilQ"/>
</dbReference>
<dbReference type="RefSeq" id="WP_145199885.1">
    <property type="nucleotide sequence ID" value="NZ_CP036267.1"/>
</dbReference>
<evidence type="ECO:0000259" key="4">
    <source>
        <dbReference type="Pfam" id="PF00263"/>
    </source>
</evidence>
<reference evidence="5 6" key="1">
    <citation type="submission" date="2019-02" db="EMBL/GenBank/DDBJ databases">
        <title>Deep-cultivation of Planctomycetes and their phenomic and genomic characterization uncovers novel biology.</title>
        <authorList>
            <person name="Wiegand S."/>
            <person name="Jogler M."/>
            <person name="Boedeker C."/>
            <person name="Pinto D."/>
            <person name="Vollmers J."/>
            <person name="Rivas-Marin E."/>
            <person name="Kohn T."/>
            <person name="Peeters S.H."/>
            <person name="Heuer A."/>
            <person name="Rast P."/>
            <person name="Oberbeckmann S."/>
            <person name="Bunk B."/>
            <person name="Jeske O."/>
            <person name="Meyerdierks A."/>
            <person name="Storesund J.E."/>
            <person name="Kallscheuer N."/>
            <person name="Luecker S."/>
            <person name="Lage O.M."/>
            <person name="Pohl T."/>
            <person name="Merkel B.J."/>
            <person name="Hornburger P."/>
            <person name="Mueller R.-W."/>
            <person name="Bruemmer F."/>
            <person name="Labrenz M."/>
            <person name="Spormann A.M."/>
            <person name="Op den Camp H."/>
            <person name="Overmann J."/>
            <person name="Amann R."/>
            <person name="Jetten M.S.M."/>
            <person name="Mascher T."/>
            <person name="Medema M.H."/>
            <person name="Devos D.P."/>
            <person name="Kaster A.-K."/>
            <person name="Ovreas L."/>
            <person name="Rohde M."/>
            <person name="Galperin M.Y."/>
            <person name="Jogler C."/>
        </authorList>
    </citation>
    <scope>NUCLEOTIDE SEQUENCE [LARGE SCALE GENOMIC DNA]</scope>
    <source>
        <strain evidence="5 6">Mal48</strain>
    </source>
</reference>
<organism evidence="5 6">
    <name type="scientific">Thalassoglobus polymorphus</name>
    <dbReference type="NCBI Taxonomy" id="2527994"/>
    <lineage>
        <taxon>Bacteria</taxon>
        <taxon>Pseudomonadati</taxon>
        <taxon>Planctomycetota</taxon>
        <taxon>Planctomycetia</taxon>
        <taxon>Planctomycetales</taxon>
        <taxon>Planctomycetaceae</taxon>
        <taxon>Thalassoglobus</taxon>
    </lineage>
</organism>
<feature type="signal peptide" evidence="3">
    <location>
        <begin position="1"/>
        <end position="30"/>
    </location>
</feature>
<feature type="region of interest" description="Disordered" evidence="2">
    <location>
        <begin position="531"/>
        <end position="591"/>
    </location>
</feature>
<dbReference type="InterPro" id="IPR004846">
    <property type="entry name" value="T2SS/T3SS_dom"/>
</dbReference>
<evidence type="ECO:0000313" key="5">
    <source>
        <dbReference type="EMBL" id="QDT33499.1"/>
    </source>
</evidence>
<dbReference type="PRINTS" id="PR00811">
    <property type="entry name" value="BCTERIALGSPD"/>
</dbReference>
<feature type="compositionally biased region" description="Polar residues" evidence="2">
    <location>
        <begin position="567"/>
        <end position="591"/>
    </location>
</feature>
<dbReference type="EMBL" id="CP036267">
    <property type="protein sequence ID" value="QDT33499.1"/>
    <property type="molecule type" value="Genomic_DNA"/>
</dbReference>
<dbReference type="GO" id="GO:0009306">
    <property type="term" value="P:protein secretion"/>
    <property type="evidence" value="ECO:0007669"/>
    <property type="project" value="InterPro"/>
</dbReference>
<keyword evidence="6" id="KW-1185">Reference proteome</keyword>
<dbReference type="InterPro" id="IPR050810">
    <property type="entry name" value="Bact_Secretion_Sys_Channel"/>
</dbReference>
<feature type="domain" description="Type II/III secretion system secretin-like" evidence="4">
    <location>
        <begin position="269"/>
        <end position="429"/>
    </location>
</feature>
<sequence length="591" mass="63539" precursor="true">MPNLVKRRGHMNRLCATLVACILMTTPLSAQPDETAADSVKPGEKIFQVLTPETTIKMVNLDSRVLEMANRIKIVDGFNSQTISVSALSPYRIRVHADSPGVTSLKMIDEFDSVYTVEFFVEPDTRELQAYLERLFPGTAIDVVGLRDGVVLRGWVTDPTQIPQIIDVAEQFYPSVHSQMNVGGVSQVQLQVKVMEVQRSKIRELGFNFLALGQNYAVVSTPGGIAPLSQFTAPFSGGGPPDAALAPGGSELAFAITGNKDLFTGFLRALQSEALAKVLAEPVLVTTSGRPASMLSGGEFPVLVPQGVGATSIEWREFGVRMEAVPIVLGNGRLRLDIAPEVSARDVSNAVSVDGFVVPGITVRRVNTQVEMRFGETLMIGGLISTVKTGDTQKIPFLGELPWIGAAFSRKTFTEGETELLILVTPQMVAPMSPEQVPAGGPGLHTDTPVDRELYIDGLLEVPLYGPECEPFGPCQDQLIHPSYPSQVPPQLPPNAIIESAQNGNRSSQVQPVSGNAMQTQAVKSAEFNFSTKVDRTSDQQRALPGEQVKADEASTSSADKFGLIEPSTSKGNQEATSSEKSTRSGSWFGK</sequence>
<keyword evidence="3" id="KW-0732">Signal</keyword>
<dbReference type="Pfam" id="PF00263">
    <property type="entry name" value="Secretin"/>
    <property type="match status" value="1"/>
</dbReference>
<feature type="chain" id="PRO_5021872938" evidence="3">
    <location>
        <begin position="31"/>
        <end position="591"/>
    </location>
</feature>
<dbReference type="AlphaFoldDB" id="A0A517QPD5"/>
<gene>
    <name evidence="5" type="primary">outD_1</name>
    <name evidence="5" type="ORF">Mal48_27520</name>
</gene>
<dbReference type="KEGG" id="tpol:Mal48_27520"/>
<feature type="region of interest" description="Disordered" evidence="2">
    <location>
        <begin position="476"/>
        <end position="498"/>
    </location>
</feature>
<evidence type="ECO:0000256" key="3">
    <source>
        <dbReference type="SAM" id="SignalP"/>
    </source>
</evidence>
<dbReference type="PANTHER" id="PTHR30332:SF17">
    <property type="entry name" value="TYPE IV PILIATION SYSTEM PROTEIN DR_0774-RELATED"/>
    <property type="match status" value="1"/>
</dbReference>
<dbReference type="GO" id="GO:0015627">
    <property type="term" value="C:type II protein secretion system complex"/>
    <property type="evidence" value="ECO:0007669"/>
    <property type="project" value="TreeGrafter"/>
</dbReference>
<evidence type="ECO:0000256" key="2">
    <source>
        <dbReference type="SAM" id="MobiDB-lite"/>
    </source>
</evidence>
<name>A0A517QPD5_9PLAN</name>
<dbReference type="PANTHER" id="PTHR30332">
    <property type="entry name" value="PROBABLE GENERAL SECRETION PATHWAY PROTEIN D"/>
    <property type="match status" value="1"/>
</dbReference>